<reference evidence="7" key="2">
    <citation type="submission" date="2017-06" db="EMBL/GenBank/DDBJ databases">
        <title>WGS assembly of Brachypodium distachyon.</title>
        <authorList>
            <consortium name="The International Brachypodium Initiative"/>
            <person name="Lucas S."/>
            <person name="Harmon-Smith M."/>
            <person name="Lail K."/>
            <person name="Tice H."/>
            <person name="Grimwood J."/>
            <person name="Bruce D."/>
            <person name="Barry K."/>
            <person name="Shu S."/>
            <person name="Lindquist E."/>
            <person name="Wang M."/>
            <person name="Pitluck S."/>
            <person name="Vogel J.P."/>
            <person name="Garvin D.F."/>
            <person name="Mockler T.C."/>
            <person name="Schmutz J."/>
            <person name="Rokhsar D."/>
            <person name="Bevan M.W."/>
        </authorList>
    </citation>
    <scope>NUCLEOTIDE SEQUENCE</scope>
    <source>
        <strain evidence="7">Bd21</strain>
    </source>
</reference>
<gene>
    <name evidence="8" type="primary">LOC100832681</name>
    <name evidence="7" type="ORF">BRADI_4g29246v3</name>
</gene>
<evidence type="ECO:0000256" key="1">
    <source>
        <dbReference type="ARBA" id="ARBA00004116"/>
    </source>
</evidence>
<dbReference type="FunFam" id="2.120.10.30:FF:000048">
    <property type="entry name" value="Protein strictosidine synthase-like 10"/>
    <property type="match status" value="1"/>
</dbReference>
<dbReference type="InterPro" id="IPR011042">
    <property type="entry name" value="6-blade_b-propeller_TolB-like"/>
</dbReference>
<name>I1IPS9_BRADI</name>
<sequence>MAEAKCCPSSATLQLASFFISFALLVLIIPCPPPMASATQEMKSIYAGRRVLPVRLGRPAFGPESLAFDHRGRGPYTGVSNGRVLRWRGRPSGWTEFAHNHKHATVEECAAKKKAVEPESACGRPLGLQFHRKTGDMYIADAYLGLMRVGRRGGLAEVVATEAAGGPFNFLNGVDVDQDTGHVYFTDSSTVYQRSDYMLVVLTGDATGRLMRYEPRTGNVTVLRSRLAFPNGVAVSADGTHLVVAETSSCRLLRHWLRGPRAGETEVMAELPGYPDNVRPDGRGGYWVGVNRDKEWAVNGTTASSVSAVRVVVVGDGDDGRNGTVAEALRGFGEEDTVSEVVERNGSLWIGSVDTPYVGLFKFPSL</sequence>
<dbReference type="Gene3D" id="2.120.10.30">
    <property type="entry name" value="TolB, C-terminal domain"/>
    <property type="match status" value="1"/>
</dbReference>
<comment type="similarity">
    <text evidence="2">Belongs to the strictosidine synthase family.</text>
</comment>
<evidence type="ECO:0000259" key="6">
    <source>
        <dbReference type="Pfam" id="PF03088"/>
    </source>
</evidence>
<dbReference type="STRING" id="15368.I1IPS9"/>
<feature type="domain" description="Strictosidine synthase conserved region" evidence="6">
    <location>
        <begin position="172"/>
        <end position="259"/>
    </location>
</feature>
<dbReference type="EnsemblPlants" id="KQJ90063">
    <property type="protein sequence ID" value="KQJ90063"/>
    <property type="gene ID" value="BRADI_4g29246v3"/>
</dbReference>
<dbReference type="Pfam" id="PF20067">
    <property type="entry name" value="SSL_N"/>
    <property type="match status" value="1"/>
</dbReference>
<dbReference type="FunCoup" id="I1IPS9">
    <property type="interactions" value="1023"/>
</dbReference>
<keyword evidence="9" id="KW-1185">Reference proteome</keyword>
<dbReference type="GO" id="GO:0016787">
    <property type="term" value="F:hydrolase activity"/>
    <property type="evidence" value="ECO:0000318"/>
    <property type="project" value="GO_Central"/>
</dbReference>
<organism evidence="8">
    <name type="scientific">Brachypodium distachyon</name>
    <name type="common">Purple false brome</name>
    <name type="synonym">Trachynia distachya</name>
    <dbReference type="NCBI Taxonomy" id="15368"/>
    <lineage>
        <taxon>Eukaryota</taxon>
        <taxon>Viridiplantae</taxon>
        <taxon>Streptophyta</taxon>
        <taxon>Embryophyta</taxon>
        <taxon>Tracheophyta</taxon>
        <taxon>Spermatophyta</taxon>
        <taxon>Magnoliopsida</taxon>
        <taxon>Liliopsida</taxon>
        <taxon>Poales</taxon>
        <taxon>Poaceae</taxon>
        <taxon>BOP clade</taxon>
        <taxon>Pooideae</taxon>
        <taxon>Stipodae</taxon>
        <taxon>Brachypodieae</taxon>
        <taxon>Brachypodium</taxon>
    </lineage>
</organism>
<dbReference type="GO" id="GO:0005773">
    <property type="term" value="C:vacuole"/>
    <property type="evidence" value="ECO:0007669"/>
    <property type="project" value="UniProtKB-SubCell"/>
</dbReference>
<evidence type="ECO:0000256" key="2">
    <source>
        <dbReference type="ARBA" id="ARBA00009191"/>
    </source>
</evidence>
<dbReference type="Pfam" id="PF03088">
    <property type="entry name" value="Str_synth"/>
    <property type="match status" value="1"/>
</dbReference>
<dbReference type="GeneID" id="100832681"/>
<keyword evidence="3" id="KW-0926">Vacuole</keyword>
<evidence type="ECO:0000256" key="4">
    <source>
        <dbReference type="ARBA" id="ARBA00023180"/>
    </source>
</evidence>
<evidence type="ECO:0000313" key="8">
    <source>
        <dbReference type="EnsemblPlants" id="KQJ90063"/>
    </source>
</evidence>
<dbReference type="KEGG" id="bdi:100832681"/>
<dbReference type="RefSeq" id="XP_003576476.1">
    <property type="nucleotide sequence ID" value="XM_003576428.4"/>
</dbReference>
<dbReference type="OMA" id="RPGWTEF"/>
<dbReference type="HOGENOM" id="CLU_023267_2_1_1"/>
<proteinExistence type="inferred from homology"/>
<dbReference type="Proteomes" id="UP000008810">
    <property type="component" value="Chromosome 4"/>
</dbReference>
<accession>I1IPS9</accession>
<dbReference type="InterPro" id="IPR018119">
    <property type="entry name" value="Strictosidine_synth_cons-reg"/>
</dbReference>
<evidence type="ECO:0000256" key="3">
    <source>
        <dbReference type="ARBA" id="ARBA00022554"/>
    </source>
</evidence>
<evidence type="ECO:0000313" key="9">
    <source>
        <dbReference type="Proteomes" id="UP000008810"/>
    </source>
</evidence>
<evidence type="ECO:0000256" key="5">
    <source>
        <dbReference type="SAM" id="SignalP"/>
    </source>
</evidence>
<dbReference type="Gramene" id="KQJ90063">
    <property type="protein sequence ID" value="KQJ90063"/>
    <property type="gene ID" value="BRADI_4g29246v3"/>
</dbReference>
<reference evidence="8" key="3">
    <citation type="submission" date="2018-08" db="UniProtKB">
        <authorList>
            <consortium name="EnsemblPlants"/>
        </authorList>
    </citation>
    <scope>IDENTIFICATION</scope>
    <source>
        <strain evidence="8">cv. Bd21</strain>
    </source>
</reference>
<dbReference type="SUPFAM" id="SSF63829">
    <property type="entry name" value="Calcium-dependent phosphotriesterase"/>
    <property type="match status" value="1"/>
</dbReference>
<keyword evidence="4" id="KW-0325">Glycoprotein</keyword>
<dbReference type="OrthoDB" id="5307922at2759"/>
<dbReference type="eggNOG" id="KOG1520">
    <property type="taxonomic scope" value="Eukaryota"/>
</dbReference>
<dbReference type="PANTHER" id="PTHR10426">
    <property type="entry name" value="STRICTOSIDINE SYNTHASE-RELATED"/>
    <property type="match status" value="1"/>
</dbReference>
<comment type="subcellular location">
    <subcellularLocation>
        <location evidence="1">Vacuole</location>
    </subcellularLocation>
</comment>
<protein>
    <recommendedName>
        <fullName evidence="6">Strictosidine synthase conserved region domain-containing protein</fullName>
    </recommendedName>
</protein>
<reference evidence="7 8" key="1">
    <citation type="journal article" date="2010" name="Nature">
        <title>Genome sequencing and analysis of the model grass Brachypodium distachyon.</title>
        <authorList>
            <consortium name="International Brachypodium Initiative"/>
        </authorList>
    </citation>
    <scope>NUCLEOTIDE SEQUENCE [LARGE SCALE GENOMIC DNA]</scope>
    <source>
        <strain evidence="7 8">Bd21</strain>
    </source>
</reference>
<dbReference type="EMBL" id="CM000883">
    <property type="protein sequence ID" value="KQJ90063.1"/>
    <property type="molecule type" value="Genomic_DNA"/>
</dbReference>
<feature type="chain" id="PRO_5014095506" description="Strictosidine synthase conserved region domain-containing protein" evidence="5">
    <location>
        <begin position="39"/>
        <end position="366"/>
    </location>
</feature>
<evidence type="ECO:0000313" key="7">
    <source>
        <dbReference type="EMBL" id="KQJ90063.1"/>
    </source>
</evidence>
<dbReference type="PANTHER" id="PTHR10426:SF139">
    <property type="entry name" value="OS09G0374900 PROTEIN"/>
    <property type="match status" value="1"/>
</dbReference>
<feature type="signal peptide" evidence="5">
    <location>
        <begin position="1"/>
        <end position="38"/>
    </location>
</feature>
<dbReference type="AlphaFoldDB" id="I1IPS9"/>
<keyword evidence="5" id="KW-0732">Signal</keyword>